<name>A0A164TJI4_9CRUS</name>
<accession>A0A164TJI4</accession>
<keyword evidence="2" id="KW-1185">Reference proteome</keyword>
<organism evidence="1 2">
    <name type="scientific">Daphnia magna</name>
    <dbReference type="NCBI Taxonomy" id="35525"/>
    <lineage>
        <taxon>Eukaryota</taxon>
        <taxon>Metazoa</taxon>
        <taxon>Ecdysozoa</taxon>
        <taxon>Arthropoda</taxon>
        <taxon>Crustacea</taxon>
        <taxon>Branchiopoda</taxon>
        <taxon>Diplostraca</taxon>
        <taxon>Cladocera</taxon>
        <taxon>Anomopoda</taxon>
        <taxon>Daphniidae</taxon>
        <taxon>Daphnia</taxon>
    </lineage>
</organism>
<evidence type="ECO:0000313" key="2">
    <source>
        <dbReference type="Proteomes" id="UP000076858"/>
    </source>
</evidence>
<dbReference type="Proteomes" id="UP000076858">
    <property type="component" value="Unassembled WGS sequence"/>
</dbReference>
<proteinExistence type="predicted"/>
<evidence type="ECO:0000313" key="1">
    <source>
        <dbReference type="EMBL" id="KZS10510.1"/>
    </source>
</evidence>
<sequence length="85" mass="9976">MEKTMASWPFQSLNEFIALFVDMSKKTKEKVSQFSLLKGKLKEWTVEIGNKQLKQTSRLSDAHFLDENIIKKVNWSKRCCSQICF</sequence>
<protein>
    <submittedName>
        <fullName evidence="1">Uncharacterized protein</fullName>
    </submittedName>
</protein>
<gene>
    <name evidence="1" type="ORF">APZ42_025017</name>
</gene>
<comment type="caution">
    <text evidence="1">The sequence shown here is derived from an EMBL/GenBank/DDBJ whole genome shotgun (WGS) entry which is preliminary data.</text>
</comment>
<reference evidence="1 2" key="1">
    <citation type="submission" date="2016-03" db="EMBL/GenBank/DDBJ databases">
        <title>EvidentialGene: Evidence-directed Construction of Genes on Genomes.</title>
        <authorList>
            <person name="Gilbert D.G."/>
            <person name="Choi J.-H."/>
            <person name="Mockaitis K."/>
            <person name="Colbourne J."/>
            <person name="Pfrender M."/>
        </authorList>
    </citation>
    <scope>NUCLEOTIDE SEQUENCE [LARGE SCALE GENOMIC DNA]</scope>
    <source>
        <strain evidence="1 2">Xinb3</strain>
        <tissue evidence="1">Complete organism</tissue>
    </source>
</reference>
<dbReference type="AlphaFoldDB" id="A0A164TJI4"/>
<dbReference type="EMBL" id="LRGB01001784">
    <property type="protein sequence ID" value="KZS10510.1"/>
    <property type="molecule type" value="Genomic_DNA"/>
</dbReference>